<keyword evidence="2" id="KW-1185">Reference proteome</keyword>
<organism evidence="1 2">
    <name type="scientific">Necator americanus</name>
    <name type="common">Human hookworm</name>
    <dbReference type="NCBI Taxonomy" id="51031"/>
    <lineage>
        <taxon>Eukaryota</taxon>
        <taxon>Metazoa</taxon>
        <taxon>Ecdysozoa</taxon>
        <taxon>Nematoda</taxon>
        <taxon>Chromadorea</taxon>
        <taxon>Rhabditida</taxon>
        <taxon>Rhabditina</taxon>
        <taxon>Rhabditomorpha</taxon>
        <taxon>Strongyloidea</taxon>
        <taxon>Ancylostomatidae</taxon>
        <taxon>Bunostominae</taxon>
        <taxon>Necator</taxon>
    </lineage>
</organism>
<dbReference type="EMBL" id="JAVFWL010000005">
    <property type="protein sequence ID" value="KAK6754070.1"/>
    <property type="molecule type" value="Genomic_DNA"/>
</dbReference>
<name>A0ABR1DUF7_NECAM</name>
<sequence length="69" mass="7854">MKDSRASKQGFERDSARLTTFILFRKSSRYHESTNLPLCLTFIDLKKAFKSVETEAVTEALDNQGVPTQ</sequence>
<accession>A0ABR1DUF7</accession>
<evidence type="ECO:0000313" key="2">
    <source>
        <dbReference type="Proteomes" id="UP001303046"/>
    </source>
</evidence>
<evidence type="ECO:0000313" key="1">
    <source>
        <dbReference type="EMBL" id="KAK6754070.1"/>
    </source>
</evidence>
<proteinExistence type="predicted"/>
<gene>
    <name evidence="1" type="primary">Necator_chrV.g18002</name>
    <name evidence="1" type="ORF">RB195_013212</name>
</gene>
<dbReference type="Proteomes" id="UP001303046">
    <property type="component" value="Unassembled WGS sequence"/>
</dbReference>
<reference evidence="1 2" key="1">
    <citation type="submission" date="2023-08" db="EMBL/GenBank/DDBJ databases">
        <title>A Necator americanus chromosomal reference genome.</title>
        <authorList>
            <person name="Ilik V."/>
            <person name="Petrzelkova K.J."/>
            <person name="Pardy F."/>
            <person name="Fuh T."/>
            <person name="Niatou-Singa F.S."/>
            <person name="Gouil Q."/>
            <person name="Baker L."/>
            <person name="Ritchie M.E."/>
            <person name="Jex A.R."/>
            <person name="Gazzola D."/>
            <person name="Li H."/>
            <person name="Toshio Fujiwara R."/>
            <person name="Zhan B."/>
            <person name="Aroian R.V."/>
            <person name="Pafco B."/>
            <person name="Schwarz E.M."/>
        </authorList>
    </citation>
    <scope>NUCLEOTIDE SEQUENCE [LARGE SCALE GENOMIC DNA]</scope>
    <source>
        <strain evidence="1 2">Aroian</strain>
        <tissue evidence="1">Whole animal</tissue>
    </source>
</reference>
<comment type="caution">
    <text evidence="1">The sequence shown here is derived from an EMBL/GenBank/DDBJ whole genome shotgun (WGS) entry which is preliminary data.</text>
</comment>
<protein>
    <recommendedName>
        <fullName evidence="3">Reverse transcriptase domain-containing protein</fullName>
    </recommendedName>
</protein>
<evidence type="ECO:0008006" key="3">
    <source>
        <dbReference type="Google" id="ProtNLM"/>
    </source>
</evidence>